<dbReference type="Proteomes" id="UP001368270">
    <property type="component" value="Unassembled WGS sequence"/>
</dbReference>
<gene>
    <name evidence="1" type="ORF">WG622_09910</name>
</gene>
<accession>A0ABU8QGK0</accession>
<proteinExistence type="predicted"/>
<evidence type="ECO:0000313" key="2">
    <source>
        <dbReference type="Proteomes" id="UP001368270"/>
    </source>
</evidence>
<protein>
    <submittedName>
        <fullName evidence="1">Uncharacterized protein</fullName>
    </submittedName>
</protein>
<organism evidence="1 2">
    <name type="scientific">Cognatishimia coralii</name>
    <dbReference type="NCBI Taxonomy" id="3083254"/>
    <lineage>
        <taxon>Bacteria</taxon>
        <taxon>Pseudomonadati</taxon>
        <taxon>Pseudomonadota</taxon>
        <taxon>Alphaproteobacteria</taxon>
        <taxon>Rhodobacterales</taxon>
        <taxon>Paracoccaceae</taxon>
        <taxon>Cognatishimia</taxon>
    </lineage>
</organism>
<reference evidence="1 2" key="1">
    <citation type="submission" date="2024-03" db="EMBL/GenBank/DDBJ databases">
        <title>Cognatishimia coralii sp. nov., a marine bacterium isolated from coral surrounding seawater.</title>
        <authorList>
            <person name="Liu X."/>
            <person name="Liu S."/>
            <person name="Sun H."/>
            <person name="Zhang Y."/>
        </authorList>
    </citation>
    <scope>NUCLEOTIDE SEQUENCE [LARGE SCALE GENOMIC DNA]</scope>
    <source>
        <strain evidence="1 2">D5M38</strain>
    </source>
</reference>
<comment type="caution">
    <text evidence="1">The sequence shown here is derived from an EMBL/GenBank/DDBJ whole genome shotgun (WGS) entry which is preliminary data.</text>
</comment>
<keyword evidence="2" id="KW-1185">Reference proteome</keyword>
<dbReference type="EMBL" id="JBBGAZ010000004">
    <property type="protein sequence ID" value="MEJ5218555.1"/>
    <property type="molecule type" value="Genomic_DNA"/>
</dbReference>
<name>A0ABU8QGK0_9RHOB</name>
<sequence length="57" mass="6483">MIPDIEAFEERAAIAEFDGGLSRKRAEDVAAQGQGFPTRQDYWAWLAEYVLTERLPP</sequence>
<dbReference type="RefSeq" id="WP_339403445.1">
    <property type="nucleotide sequence ID" value="NZ_JBBGAZ010000004.1"/>
</dbReference>
<evidence type="ECO:0000313" key="1">
    <source>
        <dbReference type="EMBL" id="MEJ5218555.1"/>
    </source>
</evidence>